<feature type="compositionally biased region" description="Low complexity" evidence="1">
    <location>
        <begin position="211"/>
        <end position="242"/>
    </location>
</feature>
<dbReference type="AlphaFoldDB" id="A0A2G5CUY5"/>
<protein>
    <submittedName>
        <fullName evidence="2">Uncharacterized protein</fullName>
    </submittedName>
</protein>
<reference evidence="2 3" key="1">
    <citation type="submission" date="2017-09" db="EMBL/GenBank/DDBJ databases">
        <title>WGS assembly of Aquilegia coerulea Goldsmith.</title>
        <authorList>
            <person name="Hodges S."/>
            <person name="Kramer E."/>
            <person name="Nordborg M."/>
            <person name="Tomkins J."/>
            <person name="Borevitz J."/>
            <person name="Derieg N."/>
            <person name="Yan J."/>
            <person name="Mihaltcheva S."/>
            <person name="Hayes R.D."/>
            <person name="Rokhsar D."/>
        </authorList>
    </citation>
    <scope>NUCLEOTIDE SEQUENCE [LARGE SCALE GENOMIC DNA]</scope>
    <source>
        <strain evidence="3">cv. Goldsmith</strain>
    </source>
</reference>
<dbReference type="InParanoid" id="A0A2G5CUY5"/>
<keyword evidence="3" id="KW-1185">Reference proteome</keyword>
<sequence>MARTNKYTSINFNDIFEKKSNNKTSSSSSSSSTSSSSVNKTTRNHGGMLVLTRPTPKPLPQLQPQTKQPLLQSSAASIDHKQSRSEPEPEPESDLISLRPLGRTGSSSLTSPSPPPSSSSTTTCTSPPLITLLPPQEPVISLKPQPFVPPHLRPGFVRKEEKVFGQRNQGLRSRDIGYGQLQNDGQNGLPKSGGGYERIQRGGESDLEVMNRPSSSGNRPNSSGGWYAGSSNSSSYRSPSHY</sequence>
<feature type="compositionally biased region" description="Low complexity" evidence="1">
    <location>
        <begin position="62"/>
        <end position="72"/>
    </location>
</feature>
<feature type="compositionally biased region" description="Low complexity" evidence="1">
    <location>
        <begin position="118"/>
        <end position="134"/>
    </location>
</feature>
<proteinExistence type="predicted"/>
<dbReference type="FunCoup" id="A0A2G5CUY5">
    <property type="interactions" value="460"/>
</dbReference>
<evidence type="ECO:0000313" key="2">
    <source>
        <dbReference type="EMBL" id="PIA35071.1"/>
    </source>
</evidence>
<evidence type="ECO:0000256" key="1">
    <source>
        <dbReference type="SAM" id="MobiDB-lite"/>
    </source>
</evidence>
<feature type="compositionally biased region" description="Low complexity" evidence="1">
    <location>
        <begin position="22"/>
        <end position="41"/>
    </location>
</feature>
<dbReference type="OrthoDB" id="1937549at2759"/>
<feature type="region of interest" description="Disordered" evidence="1">
    <location>
        <begin position="1"/>
        <end position="242"/>
    </location>
</feature>
<name>A0A2G5CUY5_AQUCA</name>
<feature type="compositionally biased region" description="Polar residues" evidence="1">
    <location>
        <begin position="1"/>
        <end position="12"/>
    </location>
</feature>
<feature type="compositionally biased region" description="Basic and acidic residues" evidence="1">
    <location>
        <begin position="78"/>
        <end position="87"/>
    </location>
</feature>
<accession>A0A2G5CUY5</accession>
<evidence type="ECO:0000313" key="3">
    <source>
        <dbReference type="Proteomes" id="UP000230069"/>
    </source>
</evidence>
<organism evidence="2 3">
    <name type="scientific">Aquilegia coerulea</name>
    <name type="common">Rocky mountain columbine</name>
    <dbReference type="NCBI Taxonomy" id="218851"/>
    <lineage>
        <taxon>Eukaryota</taxon>
        <taxon>Viridiplantae</taxon>
        <taxon>Streptophyta</taxon>
        <taxon>Embryophyta</taxon>
        <taxon>Tracheophyta</taxon>
        <taxon>Spermatophyta</taxon>
        <taxon>Magnoliopsida</taxon>
        <taxon>Ranunculales</taxon>
        <taxon>Ranunculaceae</taxon>
        <taxon>Thalictroideae</taxon>
        <taxon>Aquilegia</taxon>
    </lineage>
</organism>
<dbReference type="Proteomes" id="UP000230069">
    <property type="component" value="Unassembled WGS sequence"/>
</dbReference>
<gene>
    <name evidence="2" type="ORF">AQUCO_03600021v1</name>
</gene>
<dbReference type="EMBL" id="KZ305053">
    <property type="protein sequence ID" value="PIA35071.1"/>
    <property type="molecule type" value="Genomic_DNA"/>
</dbReference>